<dbReference type="eggNOG" id="ENOG502S4EE">
    <property type="taxonomic scope" value="Eukaryota"/>
</dbReference>
<evidence type="ECO:0000313" key="1">
    <source>
        <dbReference type="EnsemblProtists" id="PYU1_T006024"/>
    </source>
</evidence>
<reference evidence="2" key="2">
    <citation type="submission" date="2010-04" db="EMBL/GenBank/DDBJ databases">
        <authorList>
            <person name="Buell R."/>
            <person name="Hamilton J."/>
            <person name="Hostetler J."/>
        </authorList>
    </citation>
    <scope>NUCLEOTIDE SEQUENCE [LARGE SCALE GENOMIC DNA]</scope>
    <source>
        <strain evidence="2">DAOM:BR144</strain>
    </source>
</reference>
<evidence type="ECO:0000313" key="2">
    <source>
        <dbReference type="Proteomes" id="UP000019132"/>
    </source>
</evidence>
<dbReference type="VEuPathDB" id="FungiDB:PYU1_G006012"/>
<dbReference type="EnsemblProtists" id="PYU1_T006024">
    <property type="protein sequence ID" value="PYU1_T006024"/>
    <property type="gene ID" value="PYU1_G006012"/>
</dbReference>
<dbReference type="HOGENOM" id="CLU_1513521_0_0_1"/>
<accession>K3WM32</accession>
<reference evidence="2" key="1">
    <citation type="journal article" date="2010" name="Genome Biol.">
        <title>Genome sequence of the necrotrophic plant pathogen Pythium ultimum reveals original pathogenicity mechanisms and effector repertoire.</title>
        <authorList>
            <person name="Levesque C.A."/>
            <person name="Brouwer H."/>
            <person name="Cano L."/>
            <person name="Hamilton J.P."/>
            <person name="Holt C."/>
            <person name="Huitema E."/>
            <person name="Raffaele S."/>
            <person name="Robideau G.P."/>
            <person name="Thines M."/>
            <person name="Win J."/>
            <person name="Zerillo M.M."/>
            <person name="Beakes G.W."/>
            <person name="Boore J.L."/>
            <person name="Busam D."/>
            <person name="Dumas B."/>
            <person name="Ferriera S."/>
            <person name="Fuerstenberg S.I."/>
            <person name="Gachon C.M."/>
            <person name="Gaulin E."/>
            <person name="Govers F."/>
            <person name="Grenville-Briggs L."/>
            <person name="Horner N."/>
            <person name="Hostetler J."/>
            <person name="Jiang R.H."/>
            <person name="Johnson J."/>
            <person name="Krajaejun T."/>
            <person name="Lin H."/>
            <person name="Meijer H.J."/>
            <person name="Moore B."/>
            <person name="Morris P."/>
            <person name="Phuntmart V."/>
            <person name="Puiu D."/>
            <person name="Shetty J."/>
            <person name="Stajich J.E."/>
            <person name="Tripathy S."/>
            <person name="Wawra S."/>
            <person name="van West P."/>
            <person name="Whitty B.R."/>
            <person name="Coutinho P.M."/>
            <person name="Henrissat B."/>
            <person name="Martin F."/>
            <person name="Thomas P.D."/>
            <person name="Tyler B.M."/>
            <person name="De Vries R.P."/>
            <person name="Kamoun S."/>
            <person name="Yandell M."/>
            <person name="Tisserat N."/>
            <person name="Buell C.R."/>
        </authorList>
    </citation>
    <scope>NUCLEOTIDE SEQUENCE</scope>
    <source>
        <strain evidence="2">DAOM:BR144</strain>
    </source>
</reference>
<dbReference type="EMBL" id="GL376625">
    <property type="status" value="NOT_ANNOTATED_CDS"/>
    <property type="molecule type" value="Genomic_DNA"/>
</dbReference>
<sequence length="178" mass="19460">MDDDDSYGFGSFSDLFDGAPRAAGHAPSSTGSSLASGAAIASSAAPATASTLAKELDLRAMRRFWVTERALIDFQQRLKRRSDAFVGVAKNAKDNERDVQEYHHVAAKFDGLTIEGGLGSAFFTALSDTHGECGLLWVQARQSDSNAQEKRKQELQDITNQRYSARVHSQMQPIETIY</sequence>
<reference evidence="1" key="3">
    <citation type="submission" date="2015-02" db="UniProtKB">
        <authorList>
            <consortium name="EnsemblProtists"/>
        </authorList>
    </citation>
    <scope>IDENTIFICATION</scope>
    <source>
        <strain evidence="1">DAOM BR144</strain>
    </source>
</reference>
<organism evidence="1 2">
    <name type="scientific">Globisporangium ultimum (strain ATCC 200006 / CBS 805.95 / DAOM BR144)</name>
    <name type="common">Pythium ultimum</name>
    <dbReference type="NCBI Taxonomy" id="431595"/>
    <lineage>
        <taxon>Eukaryota</taxon>
        <taxon>Sar</taxon>
        <taxon>Stramenopiles</taxon>
        <taxon>Oomycota</taxon>
        <taxon>Peronosporomycetes</taxon>
        <taxon>Pythiales</taxon>
        <taxon>Pythiaceae</taxon>
        <taxon>Globisporangium</taxon>
    </lineage>
</organism>
<dbReference type="InParanoid" id="K3WM32"/>
<dbReference type="AlphaFoldDB" id="K3WM32"/>
<dbReference type="Proteomes" id="UP000019132">
    <property type="component" value="Unassembled WGS sequence"/>
</dbReference>
<proteinExistence type="predicted"/>
<keyword evidence="2" id="KW-1185">Reference proteome</keyword>
<name>K3WM32_GLOUD</name>
<protein>
    <submittedName>
        <fullName evidence="1">Uncharacterized protein</fullName>
    </submittedName>
</protein>